<dbReference type="AlphaFoldDB" id="A0AAN6YN98"/>
<evidence type="ECO:0000313" key="1">
    <source>
        <dbReference type="EMBL" id="KAK4220895.1"/>
    </source>
</evidence>
<proteinExistence type="predicted"/>
<protein>
    <submittedName>
        <fullName evidence="1">Uncharacterized protein</fullName>
    </submittedName>
</protein>
<gene>
    <name evidence="1" type="ORF">QBC38DRAFT_462078</name>
</gene>
<keyword evidence="2" id="KW-1185">Reference proteome</keyword>
<reference evidence="1" key="1">
    <citation type="journal article" date="2023" name="Mol. Phylogenet. Evol.">
        <title>Genome-scale phylogeny and comparative genomics of the fungal order Sordariales.</title>
        <authorList>
            <person name="Hensen N."/>
            <person name="Bonometti L."/>
            <person name="Westerberg I."/>
            <person name="Brannstrom I.O."/>
            <person name="Guillou S."/>
            <person name="Cros-Aarteil S."/>
            <person name="Calhoun S."/>
            <person name="Haridas S."/>
            <person name="Kuo A."/>
            <person name="Mondo S."/>
            <person name="Pangilinan J."/>
            <person name="Riley R."/>
            <person name="LaButti K."/>
            <person name="Andreopoulos B."/>
            <person name="Lipzen A."/>
            <person name="Chen C."/>
            <person name="Yan M."/>
            <person name="Daum C."/>
            <person name="Ng V."/>
            <person name="Clum A."/>
            <person name="Steindorff A."/>
            <person name="Ohm R.A."/>
            <person name="Martin F."/>
            <person name="Silar P."/>
            <person name="Natvig D.O."/>
            <person name="Lalanne C."/>
            <person name="Gautier V."/>
            <person name="Ament-Velasquez S.L."/>
            <person name="Kruys A."/>
            <person name="Hutchinson M.I."/>
            <person name="Powell A.J."/>
            <person name="Barry K."/>
            <person name="Miller A.N."/>
            <person name="Grigoriev I.V."/>
            <person name="Debuchy R."/>
            <person name="Gladieux P."/>
            <person name="Hiltunen Thoren M."/>
            <person name="Johannesson H."/>
        </authorList>
    </citation>
    <scope>NUCLEOTIDE SEQUENCE</scope>
    <source>
        <strain evidence="1">CBS 990.96</strain>
    </source>
</reference>
<accession>A0AAN6YN98</accession>
<organism evidence="1 2">
    <name type="scientific">Podospora fimiseda</name>
    <dbReference type="NCBI Taxonomy" id="252190"/>
    <lineage>
        <taxon>Eukaryota</taxon>
        <taxon>Fungi</taxon>
        <taxon>Dikarya</taxon>
        <taxon>Ascomycota</taxon>
        <taxon>Pezizomycotina</taxon>
        <taxon>Sordariomycetes</taxon>
        <taxon>Sordariomycetidae</taxon>
        <taxon>Sordariales</taxon>
        <taxon>Podosporaceae</taxon>
        <taxon>Podospora</taxon>
    </lineage>
</organism>
<comment type="caution">
    <text evidence="1">The sequence shown here is derived from an EMBL/GenBank/DDBJ whole genome shotgun (WGS) entry which is preliminary data.</text>
</comment>
<sequence length="310" mass="34986">MVLLRELLLQPSLPDGTCVFGSLPGAPSPSLSNKNWNKDDNHIPDLAPIYANLNFDQINEVFGAETALDNHLLNKDVSRLNSTSEWLQSEGDSVRTFYTHIASPVQLAFQTSPELPFIVLRSESGPLGPTQMPPGFISPDRWRGLRNPDGNRRRLGRELRGYAQRYGCYAASAFDGQYFLILLFKAQTVQNIAQINCPVTGLIFSANAPTLRYALFRTITQEVRRMFAEPGSVPPVMLDGYSRNFRMWTWLPFWAVETAAGFEEYDEHPNGYIRMFSAPSGGRYYWADRQGTPVAYQNGEFVWDTFPLAL</sequence>
<dbReference type="EMBL" id="MU865619">
    <property type="protein sequence ID" value="KAK4220895.1"/>
    <property type="molecule type" value="Genomic_DNA"/>
</dbReference>
<reference evidence="1" key="2">
    <citation type="submission" date="2023-05" db="EMBL/GenBank/DDBJ databases">
        <authorList>
            <consortium name="Lawrence Berkeley National Laboratory"/>
            <person name="Steindorff A."/>
            <person name="Hensen N."/>
            <person name="Bonometti L."/>
            <person name="Westerberg I."/>
            <person name="Brannstrom I.O."/>
            <person name="Guillou S."/>
            <person name="Cros-Aarteil S."/>
            <person name="Calhoun S."/>
            <person name="Haridas S."/>
            <person name="Kuo A."/>
            <person name="Mondo S."/>
            <person name="Pangilinan J."/>
            <person name="Riley R."/>
            <person name="Labutti K."/>
            <person name="Andreopoulos B."/>
            <person name="Lipzen A."/>
            <person name="Chen C."/>
            <person name="Yanf M."/>
            <person name="Daum C."/>
            <person name="Ng V."/>
            <person name="Clum A."/>
            <person name="Ohm R."/>
            <person name="Martin F."/>
            <person name="Silar P."/>
            <person name="Natvig D."/>
            <person name="Lalanne C."/>
            <person name="Gautier V."/>
            <person name="Ament-Velasquez S.L."/>
            <person name="Kruys A."/>
            <person name="Hutchinson M.I."/>
            <person name="Powell A.J."/>
            <person name="Barry K."/>
            <person name="Miller A.N."/>
            <person name="Grigoriev I.V."/>
            <person name="Debuchy R."/>
            <person name="Gladieux P."/>
            <person name="Thoren M.H."/>
            <person name="Johannesson H."/>
        </authorList>
    </citation>
    <scope>NUCLEOTIDE SEQUENCE</scope>
    <source>
        <strain evidence="1">CBS 990.96</strain>
    </source>
</reference>
<evidence type="ECO:0000313" key="2">
    <source>
        <dbReference type="Proteomes" id="UP001301958"/>
    </source>
</evidence>
<name>A0AAN6YN98_9PEZI</name>
<dbReference type="Proteomes" id="UP001301958">
    <property type="component" value="Unassembled WGS sequence"/>
</dbReference>